<dbReference type="Proteomes" id="UP001500604">
    <property type="component" value="Unassembled WGS sequence"/>
</dbReference>
<dbReference type="PANTHER" id="PTHR46224:SF6">
    <property type="entry name" value="ANKYRIN REPEAT FAMILY PROTEIN"/>
    <property type="match status" value="1"/>
</dbReference>
<evidence type="ECO:0000313" key="3">
    <source>
        <dbReference type="Proteomes" id="UP001500604"/>
    </source>
</evidence>
<evidence type="ECO:0000256" key="1">
    <source>
        <dbReference type="SAM" id="MobiDB-lite"/>
    </source>
</evidence>
<dbReference type="RefSeq" id="WP_345195891.1">
    <property type="nucleotide sequence ID" value="NZ_BAABFL010000328.1"/>
</dbReference>
<dbReference type="Gene3D" id="1.25.40.20">
    <property type="entry name" value="Ankyrin repeat-containing domain"/>
    <property type="match status" value="1"/>
</dbReference>
<dbReference type="SUPFAM" id="SSF48403">
    <property type="entry name" value="Ankyrin repeat"/>
    <property type="match status" value="1"/>
</dbReference>
<protein>
    <submittedName>
        <fullName evidence="2">Uncharacterized protein</fullName>
    </submittedName>
</protein>
<feature type="region of interest" description="Disordered" evidence="1">
    <location>
        <begin position="1"/>
        <end position="40"/>
    </location>
</feature>
<dbReference type="InterPro" id="IPR051616">
    <property type="entry name" value="Cul2-RING_E3_ligase_SR"/>
</dbReference>
<proteinExistence type="predicted"/>
<name>A0ABP8V1B6_9GAMM</name>
<gene>
    <name evidence="2" type="ORF">GCM10023116_21560</name>
</gene>
<sequence length="351" mass="39748">MENTSLDQPIVKKKKKKKRSEASEMECEPPPLQAEATTPKYFVETQPQAREERRPAPARFKLYMNKGQTAKALKVLTPEDIDTDMGPPCHLSPLMTLISHPHGIDDKMLRILTEKGQDVNKCTRCIFHDQTVDITPLMYVIHLYFYVKEKGNLEKPMRDSMSALLKAGANVNLLSQYPVPREIRKPDDNTLSATPLAFAISNYSNALIPELLQYGADANIPTSQGYAPIHIICKYLDPDAMEMLFTHHPLPEKINTNQILETDEDKESSLHLLAFSLILNIEKSQHDPAKVDSCISYAERIINTLKLYGIDFSAKTEDGSTADKLVQELLDDLPELTSTRQKEKILKLFRN</sequence>
<evidence type="ECO:0000313" key="2">
    <source>
        <dbReference type="EMBL" id="GAA4649875.1"/>
    </source>
</evidence>
<organism evidence="2 3">
    <name type="scientific">Kistimonas scapharcae</name>
    <dbReference type="NCBI Taxonomy" id="1036133"/>
    <lineage>
        <taxon>Bacteria</taxon>
        <taxon>Pseudomonadati</taxon>
        <taxon>Pseudomonadota</taxon>
        <taxon>Gammaproteobacteria</taxon>
        <taxon>Oceanospirillales</taxon>
        <taxon>Endozoicomonadaceae</taxon>
        <taxon>Kistimonas</taxon>
    </lineage>
</organism>
<dbReference type="PANTHER" id="PTHR46224">
    <property type="entry name" value="ANKYRIN REPEAT FAMILY PROTEIN"/>
    <property type="match status" value="1"/>
</dbReference>
<reference evidence="3" key="1">
    <citation type="journal article" date="2019" name="Int. J. Syst. Evol. Microbiol.">
        <title>The Global Catalogue of Microorganisms (GCM) 10K type strain sequencing project: providing services to taxonomists for standard genome sequencing and annotation.</title>
        <authorList>
            <consortium name="The Broad Institute Genomics Platform"/>
            <consortium name="The Broad Institute Genome Sequencing Center for Infectious Disease"/>
            <person name="Wu L."/>
            <person name="Ma J."/>
        </authorList>
    </citation>
    <scope>NUCLEOTIDE SEQUENCE [LARGE SCALE GENOMIC DNA]</scope>
    <source>
        <strain evidence="3">JCM 17805</strain>
    </source>
</reference>
<dbReference type="SMART" id="SM00248">
    <property type="entry name" value="ANK"/>
    <property type="match status" value="4"/>
</dbReference>
<dbReference type="InterPro" id="IPR002110">
    <property type="entry name" value="Ankyrin_rpt"/>
</dbReference>
<dbReference type="InterPro" id="IPR036770">
    <property type="entry name" value="Ankyrin_rpt-contain_sf"/>
</dbReference>
<dbReference type="EMBL" id="BAABFL010000328">
    <property type="protein sequence ID" value="GAA4649875.1"/>
    <property type="molecule type" value="Genomic_DNA"/>
</dbReference>
<accession>A0ABP8V1B6</accession>
<keyword evidence="3" id="KW-1185">Reference proteome</keyword>
<comment type="caution">
    <text evidence="2">The sequence shown here is derived from an EMBL/GenBank/DDBJ whole genome shotgun (WGS) entry which is preliminary data.</text>
</comment>